<name>A0AAN6WEN4_9PEZI</name>
<dbReference type="Gene3D" id="3.40.640.10">
    <property type="entry name" value="Type I PLP-dependent aspartate aminotransferase-like (Major domain)"/>
    <property type="match status" value="1"/>
</dbReference>
<dbReference type="GO" id="GO:0005829">
    <property type="term" value="C:cytosol"/>
    <property type="evidence" value="ECO:0007669"/>
    <property type="project" value="TreeGrafter"/>
</dbReference>
<dbReference type="InterPro" id="IPR015422">
    <property type="entry name" value="PyrdxlP-dep_Trfase_small"/>
</dbReference>
<evidence type="ECO:0000313" key="7">
    <source>
        <dbReference type="Proteomes" id="UP001302321"/>
    </source>
</evidence>
<comment type="similarity">
    <text evidence="2">Belongs to the threonine aldolase family.</text>
</comment>
<evidence type="ECO:0000259" key="5">
    <source>
        <dbReference type="Pfam" id="PF01212"/>
    </source>
</evidence>
<gene>
    <name evidence="6" type="ORF">QBC36DRAFT_230326</name>
</gene>
<dbReference type="PANTHER" id="PTHR48097:SF9">
    <property type="entry name" value="L-THREONINE ALDOLASE"/>
    <property type="match status" value="1"/>
</dbReference>
<dbReference type="EMBL" id="MU866103">
    <property type="protein sequence ID" value="KAK4180155.1"/>
    <property type="molecule type" value="Genomic_DNA"/>
</dbReference>
<comment type="caution">
    <text evidence="6">The sequence shown here is derived from an EMBL/GenBank/DDBJ whole genome shotgun (WGS) entry which is preliminary data.</text>
</comment>
<evidence type="ECO:0000313" key="6">
    <source>
        <dbReference type="EMBL" id="KAK4180155.1"/>
    </source>
</evidence>
<keyword evidence="4" id="KW-0456">Lyase</keyword>
<dbReference type="Proteomes" id="UP001302321">
    <property type="component" value="Unassembled WGS sequence"/>
</dbReference>
<accession>A0AAN6WEN4</accession>
<dbReference type="GO" id="GO:0016740">
    <property type="term" value="F:transferase activity"/>
    <property type="evidence" value="ECO:0007669"/>
    <property type="project" value="UniProtKB-KW"/>
</dbReference>
<sequence>MHGKLLRLWPPASSSLTGELRVKAASPLQRSTPRCLSQFLRLSSRRYLTSTPSSGFRMSLANANAKQAGGPKHDAWVGSAGAAGYDLRSDVMTTPTASMLAAIQNCTLLDDVFQEDPTTMDLEAHCAALTGKEAGLFVLSGTMGNQLALRSLLTQPPHGLVCDYRSHIVKYEAGGVSALTGATVKTIVPKNGIYLTLDDIKANVYLDDDVHTCPTRVISLENTLNGMIMPLQEIQRISAFAKENGLKMHCDGARLWEAAVSGAGSLKEFSSCFDTVTLCFSKGLGAPIGSILVGDKKVIKHSRWVRKSIGGGLRQSGVVTAAARVAVDETFGKGPNGEGGLLRDTHTLAQQIAEIWTSLGGKLIHPVHTNMVWLDLEDANCPDARVDELGKEAGLKLMGGRLVIHYQIYQNRDFVVPRLCSIFKKILEEKNGNSEGFKRAEGEKSMYRSTQ</sequence>
<dbReference type="GO" id="GO:0006545">
    <property type="term" value="P:glycine biosynthetic process"/>
    <property type="evidence" value="ECO:0007669"/>
    <property type="project" value="TreeGrafter"/>
</dbReference>
<dbReference type="Gene3D" id="3.90.1150.10">
    <property type="entry name" value="Aspartate Aminotransferase, domain 1"/>
    <property type="match status" value="1"/>
</dbReference>
<reference evidence="6" key="1">
    <citation type="journal article" date="2023" name="Mol. Phylogenet. Evol.">
        <title>Genome-scale phylogeny and comparative genomics of the fungal order Sordariales.</title>
        <authorList>
            <person name="Hensen N."/>
            <person name="Bonometti L."/>
            <person name="Westerberg I."/>
            <person name="Brannstrom I.O."/>
            <person name="Guillou S."/>
            <person name="Cros-Aarteil S."/>
            <person name="Calhoun S."/>
            <person name="Haridas S."/>
            <person name="Kuo A."/>
            <person name="Mondo S."/>
            <person name="Pangilinan J."/>
            <person name="Riley R."/>
            <person name="LaButti K."/>
            <person name="Andreopoulos B."/>
            <person name="Lipzen A."/>
            <person name="Chen C."/>
            <person name="Yan M."/>
            <person name="Daum C."/>
            <person name="Ng V."/>
            <person name="Clum A."/>
            <person name="Steindorff A."/>
            <person name="Ohm R.A."/>
            <person name="Martin F."/>
            <person name="Silar P."/>
            <person name="Natvig D.O."/>
            <person name="Lalanne C."/>
            <person name="Gautier V."/>
            <person name="Ament-Velasquez S.L."/>
            <person name="Kruys A."/>
            <person name="Hutchinson M.I."/>
            <person name="Powell A.J."/>
            <person name="Barry K."/>
            <person name="Miller A.N."/>
            <person name="Grigoriev I.V."/>
            <person name="Debuchy R."/>
            <person name="Gladieux P."/>
            <person name="Hiltunen Thoren M."/>
            <person name="Johannesson H."/>
        </authorList>
    </citation>
    <scope>NUCLEOTIDE SEQUENCE</scope>
    <source>
        <strain evidence="6">CBS 892.96</strain>
    </source>
</reference>
<keyword evidence="7" id="KW-1185">Reference proteome</keyword>
<evidence type="ECO:0000256" key="4">
    <source>
        <dbReference type="ARBA" id="ARBA00023239"/>
    </source>
</evidence>
<evidence type="ECO:0000256" key="1">
    <source>
        <dbReference type="ARBA" id="ARBA00001933"/>
    </source>
</evidence>
<dbReference type="AlphaFoldDB" id="A0AAN6WEN4"/>
<dbReference type="InterPro" id="IPR015421">
    <property type="entry name" value="PyrdxlP-dep_Trfase_major"/>
</dbReference>
<dbReference type="GO" id="GO:0008732">
    <property type="term" value="F:L-allo-threonine aldolase activity"/>
    <property type="evidence" value="ECO:0007669"/>
    <property type="project" value="TreeGrafter"/>
</dbReference>
<protein>
    <submittedName>
        <fullName evidence="6">Pyridoxal phosphate-dependent transferase</fullName>
    </submittedName>
</protein>
<dbReference type="FunFam" id="3.40.640.10:FF:000030">
    <property type="entry name" value="Low-specificity L-threonine aldolase"/>
    <property type="match status" value="1"/>
</dbReference>
<keyword evidence="6" id="KW-0808">Transferase</keyword>
<evidence type="ECO:0000256" key="3">
    <source>
        <dbReference type="ARBA" id="ARBA00022898"/>
    </source>
</evidence>
<feature type="domain" description="Aromatic amino acid beta-eliminating lyase/threonine aldolase" evidence="5">
    <location>
        <begin position="86"/>
        <end position="377"/>
    </location>
</feature>
<dbReference type="PANTHER" id="PTHR48097">
    <property type="entry name" value="L-THREONINE ALDOLASE-RELATED"/>
    <property type="match status" value="1"/>
</dbReference>
<dbReference type="GO" id="GO:0006567">
    <property type="term" value="P:L-threonine catabolic process"/>
    <property type="evidence" value="ECO:0007669"/>
    <property type="project" value="TreeGrafter"/>
</dbReference>
<proteinExistence type="inferred from homology"/>
<dbReference type="InterPro" id="IPR001597">
    <property type="entry name" value="ArAA_b-elim_lyase/Thr_aldolase"/>
</dbReference>
<reference evidence="6" key="2">
    <citation type="submission" date="2023-05" db="EMBL/GenBank/DDBJ databases">
        <authorList>
            <consortium name="Lawrence Berkeley National Laboratory"/>
            <person name="Steindorff A."/>
            <person name="Hensen N."/>
            <person name="Bonometti L."/>
            <person name="Westerberg I."/>
            <person name="Brannstrom I.O."/>
            <person name="Guillou S."/>
            <person name="Cros-Aarteil S."/>
            <person name="Calhoun S."/>
            <person name="Haridas S."/>
            <person name="Kuo A."/>
            <person name="Mondo S."/>
            <person name="Pangilinan J."/>
            <person name="Riley R."/>
            <person name="Labutti K."/>
            <person name="Andreopoulos B."/>
            <person name="Lipzen A."/>
            <person name="Chen C."/>
            <person name="Yanf M."/>
            <person name="Daum C."/>
            <person name="Ng V."/>
            <person name="Clum A."/>
            <person name="Ohm R."/>
            <person name="Martin F."/>
            <person name="Silar P."/>
            <person name="Natvig D."/>
            <person name="Lalanne C."/>
            <person name="Gautier V."/>
            <person name="Ament-Velasquez S.L."/>
            <person name="Kruys A."/>
            <person name="Hutchinson M.I."/>
            <person name="Powell A.J."/>
            <person name="Barry K."/>
            <person name="Miller A.N."/>
            <person name="Grigoriev I.V."/>
            <person name="Debuchy R."/>
            <person name="Gladieux P."/>
            <person name="Thoren M.H."/>
            <person name="Johannesson H."/>
        </authorList>
    </citation>
    <scope>NUCLEOTIDE SEQUENCE</scope>
    <source>
        <strain evidence="6">CBS 892.96</strain>
    </source>
</reference>
<comment type="cofactor">
    <cofactor evidence="1">
        <name>pyridoxal 5'-phosphate</name>
        <dbReference type="ChEBI" id="CHEBI:597326"/>
    </cofactor>
</comment>
<organism evidence="6 7">
    <name type="scientific">Triangularia setosa</name>
    <dbReference type="NCBI Taxonomy" id="2587417"/>
    <lineage>
        <taxon>Eukaryota</taxon>
        <taxon>Fungi</taxon>
        <taxon>Dikarya</taxon>
        <taxon>Ascomycota</taxon>
        <taxon>Pezizomycotina</taxon>
        <taxon>Sordariomycetes</taxon>
        <taxon>Sordariomycetidae</taxon>
        <taxon>Sordariales</taxon>
        <taxon>Podosporaceae</taxon>
        <taxon>Triangularia</taxon>
    </lineage>
</organism>
<evidence type="ECO:0000256" key="2">
    <source>
        <dbReference type="ARBA" id="ARBA00006966"/>
    </source>
</evidence>
<dbReference type="InterPro" id="IPR015424">
    <property type="entry name" value="PyrdxlP-dep_Trfase"/>
</dbReference>
<keyword evidence="3" id="KW-0663">Pyridoxal phosphate</keyword>
<dbReference type="Pfam" id="PF01212">
    <property type="entry name" value="Beta_elim_lyase"/>
    <property type="match status" value="1"/>
</dbReference>
<dbReference type="SUPFAM" id="SSF53383">
    <property type="entry name" value="PLP-dependent transferases"/>
    <property type="match status" value="1"/>
</dbReference>
<dbReference type="InterPro" id="IPR023603">
    <property type="entry name" value="Low_specificity_L-TA-like"/>
</dbReference>
<dbReference type="NCBIfam" id="NF041359">
    <property type="entry name" value="GntG_guanitoxin"/>
    <property type="match status" value="1"/>
</dbReference>